<dbReference type="AlphaFoldDB" id="A0A6J7URV9"/>
<evidence type="ECO:0000256" key="1">
    <source>
        <dbReference type="SAM" id="MobiDB-lite"/>
    </source>
</evidence>
<accession>A0A6J7URV9</accession>
<reference evidence="2" key="1">
    <citation type="submission" date="2020-05" db="EMBL/GenBank/DDBJ databases">
        <authorList>
            <person name="Chiriac C."/>
            <person name="Salcher M."/>
            <person name="Ghai R."/>
            <person name="Kavagutti S V."/>
        </authorList>
    </citation>
    <scope>NUCLEOTIDE SEQUENCE</scope>
</reference>
<gene>
    <name evidence="2" type="ORF">UFOPK4354_01608</name>
</gene>
<name>A0A6J7URV9_9ZZZZ</name>
<sequence length="188" mass="20124">MSEGSTAPSMKPPVIRTKLTRRAWPSLPEAFTTVTVTSSTEGGGAVVVVTAAATAVPRNRSSTGCAAASSTNTTAAPPSVRNGTTGRLWVCRRSGSKLENLFPRATRSPVPSESSSLTEPRPASTSDFNVPTLFRPRVWALARAARVSNCCRVIRPRSPVGSDTHFTPLFHSRCRERANASPFWPSRT</sequence>
<organism evidence="2">
    <name type="scientific">freshwater metagenome</name>
    <dbReference type="NCBI Taxonomy" id="449393"/>
    <lineage>
        <taxon>unclassified sequences</taxon>
        <taxon>metagenomes</taxon>
        <taxon>ecological metagenomes</taxon>
    </lineage>
</organism>
<feature type="region of interest" description="Disordered" evidence="1">
    <location>
        <begin position="100"/>
        <end position="128"/>
    </location>
</feature>
<evidence type="ECO:0000313" key="2">
    <source>
        <dbReference type="EMBL" id="CAB5068715.1"/>
    </source>
</evidence>
<protein>
    <submittedName>
        <fullName evidence="2">Unannotated protein</fullName>
    </submittedName>
</protein>
<proteinExistence type="predicted"/>
<feature type="compositionally biased region" description="Polar residues" evidence="1">
    <location>
        <begin position="109"/>
        <end position="128"/>
    </location>
</feature>
<feature type="compositionally biased region" description="Low complexity" evidence="1">
    <location>
        <begin position="59"/>
        <end position="76"/>
    </location>
</feature>
<dbReference type="EMBL" id="CAFBQW010000219">
    <property type="protein sequence ID" value="CAB5068715.1"/>
    <property type="molecule type" value="Genomic_DNA"/>
</dbReference>
<feature type="region of interest" description="Disordered" evidence="1">
    <location>
        <begin position="59"/>
        <end position="81"/>
    </location>
</feature>